<dbReference type="InterPro" id="IPR000209">
    <property type="entry name" value="Peptidase_S8/S53_dom"/>
</dbReference>
<evidence type="ECO:0000259" key="2">
    <source>
        <dbReference type="Pfam" id="PF00082"/>
    </source>
</evidence>
<dbReference type="GO" id="GO:0004252">
    <property type="term" value="F:serine-type endopeptidase activity"/>
    <property type="evidence" value="ECO:0007669"/>
    <property type="project" value="InterPro"/>
</dbReference>
<dbReference type="Proteomes" id="UP000030151">
    <property type="component" value="Unassembled WGS sequence"/>
</dbReference>
<gene>
    <name evidence="3" type="ORF">X797_008284</name>
</gene>
<protein>
    <submittedName>
        <fullName evidence="3">Peptidase S8 and C14 domain protein</fullName>
    </submittedName>
</protein>
<evidence type="ECO:0000313" key="4">
    <source>
        <dbReference type="Proteomes" id="UP000030151"/>
    </source>
</evidence>
<comment type="caution">
    <text evidence="3">The sequence shown here is derived from an EMBL/GenBank/DDBJ whole genome shotgun (WGS) entry which is preliminary data.</text>
</comment>
<dbReference type="InterPro" id="IPR036852">
    <property type="entry name" value="Peptidase_S8/S53_dom_sf"/>
</dbReference>
<feature type="region of interest" description="Disordered" evidence="1">
    <location>
        <begin position="236"/>
        <end position="279"/>
    </location>
</feature>
<reference evidence="3 4" key="1">
    <citation type="submission" date="2014-02" db="EMBL/GenBank/DDBJ databases">
        <title>The genome sequence of the entomopathogenic fungus Metarhizium robertsii ARSEF 2575.</title>
        <authorList>
            <person name="Giuliano Garisto Donzelli B."/>
            <person name="Roe B.A."/>
            <person name="Macmil S.L."/>
            <person name="Krasnoff S.B."/>
            <person name="Gibson D.M."/>
        </authorList>
    </citation>
    <scope>NUCLEOTIDE SEQUENCE [LARGE SCALE GENOMIC DNA]</scope>
    <source>
        <strain evidence="3 4">ARSEF 2575</strain>
    </source>
</reference>
<accession>A0A014NBG1</accession>
<dbReference type="Gene3D" id="3.40.50.200">
    <property type="entry name" value="Peptidase S8/S53 domain"/>
    <property type="match status" value="1"/>
</dbReference>
<name>A0A014NBG1_9HYPO</name>
<sequence>MRRYEDVQALLICWKDAIKTFQDQRTELQRVLRSPYNFGAKAIDIPSTDPEKYLEDKIRNFREAHDKEQNLLLVYYGGHGDVLRLDGQLIIKCFDGIQHPYVEWNTRQKSFLKGSKADTLIILDCCHSASAIESIYCGQDNVVELLTACSIEGKAPLRGNHSLTSKLTDLLQSKELFTSGFDTSYLYNRLVHYQKLKGQVYLGDDEDEKGVTPLRIVLLSRREQFRNLHICRRITPDSEDEENDAEINGATGRESEPGKQDGQESGEAAHLSATHRSKSYSDVATNTEWDLVIRRESAVSIQNQSVRSVYVDAWTNTTTDTAPLTKRQPAIQALGPVQIEPLTFYREPATRRPWRRKMAIEQDEQERDHRAWFHRYAIFLGQWGMAREEENRTSPYKIALLGTGVDCALILSHDCHQVIRGRNFTSTGENGSWDQEHAGHGASCLTMLLETAPFAEFFIAKITDRQRISNADTIAQSIEYSVKEWKVDMIVLPLGLHIHHDGVANAISQAIRQNIICLAATGNDGANTRAAFPARMHGVIPIFSTDSYGNPSPYNASPMRGRKNFSTFGENVMVWRDDRTDGPSYKSGTSFAVCIAAGMLAAMLVFARDYLQLDERDWNTLHTPAGAEKYLELMSSSRGGYEYVAPWLLISNEILMENSSGSEVDFKNAIKSQIVTALRHLR</sequence>
<dbReference type="OrthoDB" id="4960667at2759"/>
<dbReference type="HOGENOM" id="CLU_449831_0_0_1"/>
<dbReference type="CDD" id="cd00306">
    <property type="entry name" value="Peptidases_S8_S53"/>
    <property type="match status" value="1"/>
</dbReference>
<dbReference type="AlphaFoldDB" id="A0A014NBG1"/>
<proteinExistence type="predicted"/>
<dbReference type="GO" id="GO:0006508">
    <property type="term" value="P:proteolysis"/>
    <property type="evidence" value="ECO:0007669"/>
    <property type="project" value="InterPro"/>
</dbReference>
<dbReference type="EMBL" id="JELW01000025">
    <property type="protein sequence ID" value="EXU98570.1"/>
    <property type="molecule type" value="Genomic_DNA"/>
</dbReference>
<organism evidence="3 4">
    <name type="scientific">Metarhizium robertsii</name>
    <dbReference type="NCBI Taxonomy" id="568076"/>
    <lineage>
        <taxon>Eukaryota</taxon>
        <taxon>Fungi</taxon>
        <taxon>Dikarya</taxon>
        <taxon>Ascomycota</taxon>
        <taxon>Pezizomycotina</taxon>
        <taxon>Sordariomycetes</taxon>
        <taxon>Hypocreomycetidae</taxon>
        <taxon>Hypocreales</taxon>
        <taxon>Clavicipitaceae</taxon>
        <taxon>Metarhizium</taxon>
    </lineage>
</organism>
<dbReference type="eggNOG" id="ENOG502RNYT">
    <property type="taxonomic scope" value="Eukaryota"/>
</dbReference>
<feature type="domain" description="Peptidase S8/S53" evidence="2">
    <location>
        <begin position="415"/>
        <end position="605"/>
    </location>
</feature>
<dbReference type="Pfam" id="PF00082">
    <property type="entry name" value="Peptidase_S8"/>
    <property type="match status" value="1"/>
</dbReference>
<evidence type="ECO:0000256" key="1">
    <source>
        <dbReference type="SAM" id="MobiDB-lite"/>
    </source>
</evidence>
<evidence type="ECO:0000313" key="3">
    <source>
        <dbReference type="EMBL" id="EXU98570.1"/>
    </source>
</evidence>
<dbReference type="SUPFAM" id="SSF52743">
    <property type="entry name" value="Subtilisin-like"/>
    <property type="match status" value="1"/>
</dbReference>
<feature type="compositionally biased region" description="Basic and acidic residues" evidence="1">
    <location>
        <begin position="253"/>
        <end position="262"/>
    </location>
</feature>